<keyword evidence="7 8" id="KW-0963">Cytoplasm</keyword>
<dbReference type="CDD" id="cd03411">
    <property type="entry name" value="Ferrochelatase_N"/>
    <property type="match status" value="1"/>
</dbReference>
<dbReference type="CDD" id="cd00419">
    <property type="entry name" value="Ferrochelatase_C"/>
    <property type="match status" value="1"/>
</dbReference>
<dbReference type="SUPFAM" id="SSF53800">
    <property type="entry name" value="Chelatase"/>
    <property type="match status" value="1"/>
</dbReference>
<dbReference type="HAMAP" id="MF_00323">
    <property type="entry name" value="Ferrochelatase"/>
    <property type="match status" value="1"/>
</dbReference>
<keyword evidence="3 7" id="KW-0350">Heme biosynthesis</keyword>
<name>A0ABU9HHC5_9GAMM</name>
<dbReference type="Gene3D" id="3.40.50.1400">
    <property type="match status" value="2"/>
</dbReference>
<comment type="catalytic activity">
    <reaction evidence="6">
        <text>Fe-coproporphyrin III + 2 H(+) = coproporphyrin III + Fe(2+)</text>
        <dbReference type="Rhea" id="RHEA:49572"/>
        <dbReference type="ChEBI" id="CHEBI:15378"/>
        <dbReference type="ChEBI" id="CHEBI:29033"/>
        <dbReference type="ChEBI" id="CHEBI:68438"/>
        <dbReference type="ChEBI" id="CHEBI:131725"/>
        <dbReference type="EC" id="4.99.1.9"/>
    </reaction>
    <physiologicalReaction direction="right-to-left" evidence="6">
        <dbReference type="Rhea" id="RHEA:49574"/>
    </physiologicalReaction>
</comment>
<dbReference type="PANTHER" id="PTHR11108:SF1">
    <property type="entry name" value="FERROCHELATASE, MITOCHONDRIAL"/>
    <property type="match status" value="1"/>
</dbReference>
<keyword evidence="4 7" id="KW-0456">Lyase</keyword>
<evidence type="ECO:0000256" key="4">
    <source>
        <dbReference type="ARBA" id="ARBA00023239"/>
    </source>
</evidence>
<evidence type="ECO:0000313" key="9">
    <source>
        <dbReference type="EMBL" id="MEL0660966.1"/>
    </source>
</evidence>
<feature type="binding site" evidence="7">
    <location>
        <position position="213"/>
    </location>
    <ligand>
        <name>Fe(2+)</name>
        <dbReference type="ChEBI" id="CHEBI:29033"/>
    </ligand>
</feature>
<comment type="caution">
    <text evidence="9">The sequence shown here is derived from an EMBL/GenBank/DDBJ whole genome shotgun (WGS) entry which is preliminary data.</text>
</comment>
<evidence type="ECO:0000256" key="6">
    <source>
        <dbReference type="ARBA" id="ARBA00024536"/>
    </source>
</evidence>
<dbReference type="InterPro" id="IPR001015">
    <property type="entry name" value="Ferrochelatase"/>
</dbReference>
<protein>
    <recommendedName>
        <fullName evidence="7 8">Ferrochelatase</fullName>
        <ecNumber evidence="7 8">4.98.1.1</ecNumber>
    </recommendedName>
    <alternativeName>
        <fullName evidence="7">Heme synthase</fullName>
    </alternativeName>
    <alternativeName>
        <fullName evidence="7">Protoheme ferro-lyase</fullName>
    </alternativeName>
</protein>
<dbReference type="InterPro" id="IPR033659">
    <property type="entry name" value="Ferrochelatase_N"/>
</dbReference>
<dbReference type="EC" id="4.98.1.1" evidence="7 8"/>
<dbReference type="NCBIfam" id="TIGR00109">
    <property type="entry name" value="hemH"/>
    <property type="match status" value="1"/>
</dbReference>
<feature type="binding site" evidence="7">
    <location>
        <position position="300"/>
    </location>
    <ligand>
        <name>Fe(2+)</name>
        <dbReference type="ChEBI" id="CHEBI:29033"/>
    </ligand>
</feature>
<evidence type="ECO:0000256" key="3">
    <source>
        <dbReference type="ARBA" id="ARBA00023133"/>
    </source>
</evidence>
<reference evidence="9 10" key="1">
    <citation type="submission" date="2024-02" db="EMBL/GenBank/DDBJ databases">
        <title>Bacteria isolated from the canopy kelp, Nereocystis luetkeana.</title>
        <authorList>
            <person name="Pfister C.A."/>
            <person name="Younker I.T."/>
            <person name="Light S.H."/>
        </authorList>
    </citation>
    <scope>NUCLEOTIDE SEQUENCE [LARGE SCALE GENOMIC DNA]</scope>
    <source>
        <strain evidence="9 10">TI.2.07</strain>
    </source>
</reference>
<sequence length="345" mass="39497">MSRFSGITDNPHKERFNQKTGILLTNLGSPDEPSTKAVRVYLSEFLSDPRIVEIPRLVWMIILHGIILRIRPKRSAKLYKSIWTENGSPLTHITRLQRDKLSALLKQQGYENTEVVMSMRYGNPSIESGLEELREKGFTRIVVLPLYPQYSSPTIGSTFDAVSNVLRKWRWVPELHFINGYHKNTTYIDALANSISEDLKKNGTPQKLVFSYHGMPKLFLDNGDPYYCLCLQTTRLVIEKLTLDKELQLDKENVISTFQSRFGKAEWLKPYTDATLQGLPEQGIKDIAIISPAFSADCLETLEEIEGENREIFEEAGGEKYRYIAALNDRDDHIEAMLDVLKPNL</sequence>
<evidence type="ECO:0000256" key="1">
    <source>
        <dbReference type="ARBA" id="ARBA00007718"/>
    </source>
</evidence>
<comment type="subcellular location">
    <subcellularLocation>
        <location evidence="7 8">Cytoplasm</location>
    </subcellularLocation>
</comment>
<keyword evidence="5 7" id="KW-0627">Porphyrin biosynthesis</keyword>
<comment type="catalytic activity">
    <reaction evidence="7 8">
        <text>heme b + 2 H(+) = protoporphyrin IX + Fe(2+)</text>
        <dbReference type="Rhea" id="RHEA:22584"/>
        <dbReference type="ChEBI" id="CHEBI:15378"/>
        <dbReference type="ChEBI" id="CHEBI:29033"/>
        <dbReference type="ChEBI" id="CHEBI:57306"/>
        <dbReference type="ChEBI" id="CHEBI:60344"/>
        <dbReference type="EC" id="4.98.1.1"/>
    </reaction>
</comment>
<accession>A0ABU9HHC5</accession>
<dbReference type="Pfam" id="PF00762">
    <property type="entry name" value="Ferrochelatase"/>
    <property type="match status" value="1"/>
</dbReference>
<keyword evidence="7" id="KW-0479">Metal-binding</keyword>
<dbReference type="RefSeq" id="WP_341629329.1">
    <property type="nucleotide sequence ID" value="NZ_JBAKBA010000075.1"/>
</dbReference>
<keyword evidence="10" id="KW-1185">Reference proteome</keyword>
<comment type="function">
    <text evidence="7 8">Catalyzes the ferrous insertion into protoporphyrin IX.</text>
</comment>
<evidence type="ECO:0000256" key="5">
    <source>
        <dbReference type="ARBA" id="ARBA00023244"/>
    </source>
</evidence>
<dbReference type="PANTHER" id="PTHR11108">
    <property type="entry name" value="FERROCHELATASE"/>
    <property type="match status" value="1"/>
</dbReference>
<dbReference type="EMBL" id="JBAKBA010000075">
    <property type="protein sequence ID" value="MEL0660966.1"/>
    <property type="molecule type" value="Genomic_DNA"/>
</dbReference>
<dbReference type="Proteomes" id="UP001366060">
    <property type="component" value="Unassembled WGS sequence"/>
</dbReference>
<dbReference type="InterPro" id="IPR019772">
    <property type="entry name" value="Ferrochelatase_AS"/>
</dbReference>
<gene>
    <name evidence="7 9" type="primary">hemH</name>
    <name evidence="9" type="ORF">V6255_17690</name>
</gene>
<proteinExistence type="inferred from homology"/>
<comment type="similarity">
    <text evidence="1 7 8">Belongs to the ferrochelatase family.</text>
</comment>
<dbReference type="PROSITE" id="PS00534">
    <property type="entry name" value="FERROCHELATASE"/>
    <property type="match status" value="1"/>
</dbReference>
<evidence type="ECO:0000256" key="2">
    <source>
        <dbReference type="ARBA" id="ARBA00023004"/>
    </source>
</evidence>
<keyword evidence="2 7" id="KW-0408">Iron</keyword>
<organism evidence="9 10">
    <name type="scientific">Psychromonas arctica</name>
    <dbReference type="NCBI Taxonomy" id="168275"/>
    <lineage>
        <taxon>Bacteria</taxon>
        <taxon>Pseudomonadati</taxon>
        <taxon>Pseudomonadota</taxon>
        <taxon>Gammaproteobacteria</taxon>
        <taxon>Alteromonadales</taxon>
        <taxon>Psychromonadaceae</taxon>
        <taxon>Psychromonas</taxon>
    </lineage>
</organism>
<evidence type="ECO:0000256" key="7">
    <source>
        <dbReference type="HAMAP-Rule" id="MF_00323"/>
    </source>
</evidence>
<evidence type="ECO:0000256" key="8">
    <source>
        <dbReference type="RuleBase" id="RU000607"/>
    </source>
</evidence>
<dbReference type="InterPro" id="IPR033644">
    <property type="entry name" value="Ferrochelatase_C"/>
</dbReference>
<evidence type="ECO:0000313" key="10">
    <source>
        <dbReference type="Proteomes" id="UP001366060"/>
    </source>
</evidence>
<comment type="pathway">
    <text evidence="7 8">Porphyrin-containing compound metabolism; protoheme biosynthesis; protoheme from protoporphyrin-IX: step 1/1.</text>
</comment>